<dbReference type="InterPro" id="IPR023631">
    <property type="entry name" value="Amidase_dom"/>
</dbReference>
<evidence type="ECO:0000256" key="8">
    <source>
        <dbReference type="HAMAP-Rule" id="MF_00120"/>
    </source>
</evidence>
<keyword evidence="2 8" id="KW-0436">Ligase</keyword>
<keyword evidence="5 8" id="KW-0648">Protein biosynthesis</keyword>
<feature type="active site" description="Charge relay system" evidence="8">
    <location>
        <position position="157"/>
    </location>
</feature>
<comment type="similarity">
    <text evidence="1 8">Belongs to the amidase family. GatA subfamily.</text>
</comment>
<accession>A0A9D1DVY3</accession>
<evidence type="ECO:0000313" key="11">
    <source>
        <dbReference type="Proteomes" id="UP000824241"/>
    </source>
</evidence>
<comment type="caution">
    <text evidence="10">The sequence shown here is derived from an EMBL/GenBank/DDBJ whole genome shotgun (WGS) entry which is preliminary data.</text>
</comment>
<reference evidence="10" key="2">
    <citation type="journal article" date="2021" name="PeerJ">
        <title>Extensive microbial diversity within the chicken gut microbiome revealed by metagenomics and culture.</title>
        <authorList>
            <person name="Gilroy R."/>
            <person name="Ravi A."/>
            <person name="Getino M."/>
            <person name="Pursley I."/>
            <person name="Horton D.L."/>
            <person name="Alikhan N.F."/>
            <person name="Baker D."/>
            <person name="Gharbi K."/>
            <person name="Hall N."/>
            <person name="Watson M."/>
            <person name="Adriaenssens E.M."/>
            <person name="Foster-Nyarko E."/>
            <person name="Jarju S."/>
            <person name="Secka A."/>
            <person name="Antonio M."/>
            <person name="Oren A."/>
            <person name="Chaudhuri R.R."/>
            <person name="La Ragione R."/>
            <person name="Hildebrand F."/>
            <person name="Pallen M.J."/>
        </authorList>
    </citation>
    <scope>NUCLEOTIDE SEQUENCE</scope>
    <source>
        <strain evidence="10">CHK189-12415</strain>
    </source>
</reference>
<dbReference type="GO" id="GO:0050567">
    <property type="term" value="F:glutaminyl-tRNA synthase (glutamine-hydrolyzing) activity"/>
    <property type="evidence" value="ECO:0007669"/>
    <property type="project" value="UniProtKB-UniRule"/>
</dbReference>
<proteinExistence type="inferred from homology"/>
<dbReference type="PANTHER" id="PTHR11895:SF151">
    <property type="entry name" value="GLUTAMYL-TRNA(GLN) AMIDOTRANSFERASE SUBUNIT A"/>
    <property type="match status" value="1"/>
</dbReference>
<reference evidence="10" key="1">
    <citation type="submission" date="2020-10" db="EMBL/GenBank/DDBJ databases">
        <authorList>
            <person name="Gilroy R."/>
        </authorList>
    </citation>
    <scope>NUCLEOTIDE SEQUENCE</scope>
    <source>
        <strain evidence="10">CHK189-12415</strain>
    </source>
</reference>
<feature type="active site" description="Charge relay system" evidence="8">
    <location>
        <position position="82"/>
    </location>
</feature>
<dbReference type="AlphaFoldDB" id="A0A9D1DVY3"/>
<dbReference type="EC" id="6.3.5.7" evidence="8"/>
<evidence type="ECO:0000256" key="6">
    <source>
        <dbReference type="ARBA" id="ARBA00025295"/>
    </source>
</evidence>
<dbReference type="HAMAP" id="MF_00120">
    <property type="entry name" value="GatA"/>
    <property type="match status" value="1"/>
</dbReference>
<dbReference type="PROSITE" id="PS00571">
    <property type="entry name" value="AMIDASES"/>
    <property type="match status" value="1"/>
</dbReference>
<dbReference type="InterPro" id="IPR004412">
    <property type="entry name" value="GatA"/>
</dbReference>
<dbReference type="SUPFAM" id="SSF75304">
    <property type="entry name" value="Amidase signature (AS) enzymes"/>
    <property type="match status" value="1"/>
</dbReference>
<dbReference type="NCBIfam" id="TIGR00132">
    <property type="entry name" value="gatA"/>
    <property type="match status" value="1"/>
</dbReference>
<feature type="domain" description="Amidase" evidence="9">
    <location>
        <begin position="29"/>
        <end position="469"/>
    </location>
</feature>
<comment type="catalytic activity">
    <reaction evidence="7 8">
        <text>L-glutamyl-tRNA(Gln) + L-glutamine + ATP + H2O = L-glutaminyl-tRNA(Gln) + L-glutamate + ADP + phosphate + H(+)</text>
        <dbReference type="Rhea" id="RHEA:17521"/>
        <dbReference type="Rhea" id="RHEA-COMP:9681"/>
        <dbReference type="Rhea" id="RHEA-COMP:9684"/>
        <dbReference type="ChEBI" id="CHEBI:15377"/>
        <dbReference type="ChEBI" id="CHEBI:15378"/>
        <dbReference type="ChEBI" id="CHEBI:29985"/>
        <dbReference type="ChEBI" id="CHEBI:30616"/>
        <dbReference type="ChEBI" id="CHEBI:43474"/>
        <dbReference type="ChEBI" id="CHEBI:58359"/>
        <dbReference type="ChEBI" id="CHEBI:78520"/>
        <dbReference type="ChEBI" id="CHEBI:78521"/>
        <dbReference type="ChEBI" id="CHEBI:456216"/>
        <dbReference type="EC" id="6.3.5.7"/>
    </reaction>
</comment>
<comment type="function">
    <text evidence="6 8">Allows the formation of correctly charged Gln-tRNA(Gln) through the transamidation of misacylated Glu-tRNA(Gln) in organisms which lack glutaminyl-tRNA synthetase. The reaction takes place in the presence of glutamine and ATP through an activated gamma-phospho-Glu-tRNA(Gln).</text>
</comment>
<dbReference type="GO" id="GO:0030956">
    <property type="term" value="C:glutamyl-tRNA(Gln) amidotransferase complex"/>
    <property type="evidence" value="ECO:0007669"/>
    <property type="project" value="InterPro"/>
</dbReference>
<evidence type="ECO:0000256" key="4">
    <source>
        <dbReference type="ARBA" id="ARBA00022840"/>
    </source>
</evidence>
<evidence type="ECO:0000256" key="7">
    <source>
        <dbReference type="ARBA" id="ARBA00047407"/>
    </source>
</evidence>
<comment type="subunit">
    <text evidence="8">Heterotrimer of A, B and C subunits.</text>
</comment>
<evidence type="ECO:0000313" key="10">
    <source>
        <dbReference type="EMBL" id="HIR59975.1"/>
    </source>
</evidence>
<dbReference type="InterPro" id="IPR020556">
    <property type="entry name" value="Amidase_CS"/>
</dbReference>
<dbReference type="GO" id="GO:0006412">
    <property type="term" value="P:translation"/>
    <property type="evidence" value="ECO:0007669"/>
    <property type="project" value="UniProtKB-UniRule"/>
</dbReference>
<evidence type="ECO:0000256" key="1">
    <source>
        <dbReference type="ARBA" id="ARBA00008069"/>
    </source>
</evidence>
<evidence type="ECO:0000259" key="9">
    <source>
        <dbReference type="Pfam" id="PF01425"/>
    </source>
</evidence>
<keyword evidence="3 8" id="KW-0547">Nucleotide-binding</keyword>
<dbReference type="Gene3D" id="3.90.1300.10">
    <property type="entry name" value="Amidase signature (AS) domain"/>
    <property type="match status" value="1"/>
</dbReference>
<dbReference type="Pfam" id="PF01425">
    <property type="entry name" value="Amidase"/>
    <property type="match status" value="1"/>
</dbReference>
<evidence type="ECO:0000256" key="2">
    <source>
        <dbReference type="ARBA" id="ARBA00022598"/>
    </source>
</evidence>
<feature type="active site" description="Acyl-ester intermediate" evidence="8">
    <location>
        <position position="181"/>
    </location>
</feature>
<dbReference type="GO" id="GO:0005524">
    <property type="term" value="F:ATP binding"/>
    <property type="evidence" value="ECO:0007669"/>
    <property type="project" value="UniProtKB-KW"/>
</dbReference>
<name>A0A9D1DVY3_9FIRM</name>
<dbReference type="EMBL" id="DVHA01000004">
    <property type="protein sequence ID" value="HIR59975.1"/>
    <property type="molecule type" value="Genomic_DNA"/>
</dbReference>
<dbReference type="Proteomes" id="UP000824241">
    <property type="component" value="Unassembled WGS sequence"/>
</dbReference>
<keyword evidence="4 8" id="KW-0067">ATP-binding</keyword>
<sequence>MNAKEITSLSLRQLSDCLRSGELTAVQAAEAYLASIRENDPSIRAYLSILEEKAMGQAAETDRRRARGETLSPLAGVPVGIKDNICTKGVTTTCASRMLEQFIPPYNAHVIEKLEEAGAVTLGKLNMDEFAMGSSTENSFFQITHNPRDPSRVPGGSSGGSAAAVAANEAAFALGSDTGGSIRQPAAFCGVVGMKPTYGTVSRYGLIAFASSLDQIGPLTRDVADSAMVMDCIAGHDSRDSTSIRMDKLPYASQLGQDIRGIKIALPEEFFGEGLSEDVRKGIQLAARRFQDLGAEIVRVSMPALTHALPAYYIISSAEASSNLARFDGIRYGYRSPDYEDISSLYKNSRSEGFGEEVKRRIMLGTFALSSGYYDAYYKKALQVRTLITRDYSRIFAACDCILSPVAPTTAYKIGEKTANPLEMYLGDIYTVPVNIAGLPGLSMPCGAAADGLPVGMQLIGPAFSEPLLYRVGYAYETDCQPS</sequence>
<gene>
    <name evidence="8 10" type="primary">gatA</name>
    <name evidence="10" type="ORF">IAB37_00140</name>
</gene>
<dbReference type="PANTHER" id="PTHR11895">
    <property type="entry name" value="TRANSAMIDASE"/>
    <property type="match status" value="1"/>
</dbReference>
<evidence type="ECO:0000256" key="3">
    <source>
        <dbReference type="ARBA" id="ARBA00022741"/>
    </source>
</evidence>
<protein>
    <recommendedName>
        <fullName evidence="8">Glutamyl-tRNA(Gln) amidotransferase subunit A</fullName>
        <shortName evidence="8">Glu-ADT subunit A</shortName>
        <ecNumber evidence="8">6.3.5.7</ecNumber>
    </recommendedName>
</protein>
<dbReference type="InterPro" id="IPR000120">
    <property type="entry name" value="Amidase"/>
</dbReference>
<dbReference type="InterPro" id="IPR036928">
    <property type="entry name" value="AS_sf"/>
</dbReference>
<evidence type="ECO:0000256" key="5">
    <source>
        <dbReference type="ARBA" id="ARBA00022917"/>
    </source>
</evidence>
<organism evidence="10 11">
    <name type="scientific">Candidatus Faecivivens stercoravium</name>
    <dbReference type="NCBI Taxonomy" id="2840803"/>
    <lineage>
        <taxon>Bacteria</taxon>
        <taxon>Bacillati</taxon>
        <taxon>Bacillota</taxon>
        <taxon>Clostridia</taxon>
        <taxon>Eubacteriales</taxon>
        <taxon>Oscillospiraceae</taxon>
        <taxon>Oscillospiraceae incertae sedis</taxon>
        <taxon>Candidatus Faecivivens</taxon>
    </lineage>
</organism>